<proteinExistence type="predicted"/>
<name>A0A8H4TE99_9HYPO</name>
<keyword evidence="3" id="KW-1185">Reference proteome</keyword>
<protein>
    <submittedName>
        <fullName evidence="2">Uncharacterized protein</fullName>
    </submittedName>
</protein>
<dbReference type="EMBL" id="JABEXW010000761">
    <property type="protein sequence ID" value="KAF4956037.1"/>
    <property type="molecule type" value="Genomic_DNA"/>
</dbReference>
<organism evidence="2 3">
    <name type="scientific">Fusarium sarcochroum</name>
    <dbReference type="NCBI Taxonomy" id="1208366"/>
    <lineage>
        <taxon>Eukaryota</taxon>
        <taxon>Fungi</taxon>
        <taxon>Dikarya</taxon>
        <taxon>Ascomycota</taxon>
        <taxon>Pezizomycotina</taxon>
        <taxon>Sordariomycetes</taxon>
        <taxon>Hypocreomycetidae</taxon>
        <taxon>Hypocreales</taxon>
        <taxon>Nectriaceae</taxon>
        <taxon>Fusarium</taxon>
        <taxon>Fusarium lateritium species complex</taxon>
    </lineage>
</organism>
<feature type="region of interest" description="Disordered" evidence="1">
    <location>
        <begin position="275"/>
        <end position="294"/>
    </location>
</feature>
<dbReference type="OrthoDB" id="5089581at2759"/>
<reference evidence="2" key="1">
    <citation type="journal article" date="2020" name="BMC Genomics">
        <title>Correction to: Identification and distribution of gene clusters required for synthesis of sphingolipid metabolism inhibitors in diverse species of the filamentous fungus Fusarium.</title>
        <authorList>
            <person name="Kim H.S."/>
            <person name="Lohmar J.M."/>
            <person name="Busman M."/>
            <person name="Brown D.W."/>
            <person name="Naumann T.A."/>
            <person name="Divon H.H."/>
            <person name="Lysoe E."/>
            <person name="Uhlig S."/>
            <person name="Proctor R.H."/>
        </authorList>
    </citation>
    <scope>NUCLEOTIDE SEQUENCE</scope>
    <source>
        <strain evidence="2">NRRL 20472</strain>
    </source>
</reference>
<comment type="caution">
    <text evidence="2">The sequence shown here is derived from an EMBL/GenBank/DDBJ whole genome shotgun (WGS) entry which is preliminary data.</text>
</comment>
<gene>
    <name evidence="2" type="ORF">FSARC_11689</name>
</gene>
<sequence>MLLWVPEDEDSDPFLERGDQLCDLISNDPRAEKSVKQLQSVVVTGQSDWLIHGLLPHFSSNLTAVRLSQDCSMGASDTSFTDLSRQCPNLKSLSINQTLATSEDLEEACKVWGDTLERLDIASIEDTRDWISPIIPAMKVLKALKLGSGCCVRAQEVKAIALAASPLEEIDLGDIYLSAAGDADEMDQALESMIDAHSPTLHILRLYGTDVGQPVMQSCKKARSLHTINLLLSYSPQASGVDDLLDACAGLDNFTGWFKDYSARWGEWEARRKTRGEAEQKRLRRDPTIYGLGT</sequence>
<dbReference type="AlphaFoldDB" id="A0A8H4TE99"/>
<dbReference type="Proteomes" id="UP000622797">
    <property type="component" value="Unassembled WGS sequence"/>
</dbReference>
<dbReference type="InterPro" id="IPR032675">
    <property type="entry name" value="LRR_dom_sf"/>
</dbReference>
<reference evidence="2" key="2">
    <citation type="submission" date="2020-05" db="EMBL/GenBank/DDBJ databases">
        <authorList>
            <person name="Kim H.-S."/>
            <person name="Proctor R.H."/>
            <person name="Brown D.W."/>
        </authorList>
    </citation>
    <scope>NUCLEOTIDE SEQUENCE</scope>
    <source>
        <strain evidence="2">NRRL 20472</strain>
    </source>
</reference>
<evidence type="ECO:0000313" key="3">
    <source>
        <dbReference type="Proteomes" id="UP000622797"/>
    </source>
</evidence>
<dbReference type="SUPFAM" id="SSF52047">
    <property type="entry name" value="RNI-like"/>
    <property type="match status" value="1"/>
</dbReference>
<feature type="compositionally biased region" description="Basic and acidic residues" evidence="1">
    <location>
        <begin position="275"/>
        <end position="287"/>
    </location>
</feature>
<evidence type="ECO:0000256" key="1">
    <source>
        <dbReference type="SAM" id="MobiDB-lite"/>
    </source>
</evidence>
<dbReference type="Gene3D" id="3.80.10.10">
    <property type="entry name" value="Ribonuclease Inhibitor"/>
    <property type="match status" value="1"/>
</dbReference>
<evidence type="ECO:0000313" key="2">
    <source>
        <dbReference type="EMBL" id="KAF4956037.1"/>
    </source>
</evidence>
<accession>A0A8H4TE99</accession>